<evidence type="ECO:0000259" key="17">
    <source>
        <dbReference type="Pfam" id="PF02910"/>
    </source>
</evidence>
<keyword evidence="9 15" id="KW-0274">FAD</keyword>
<evidence type="ECO:0000256" key="6">
    <source>
        <dbReference type="ARBA" id="ARBA00019965"/>
    </source>
</evidence>
<evidence type="ECO:0000256" key="4">
    <source>
        <dbReference type="ARBA" id="ARBA00008040"/>
    </source>
</evidence>
<dbReference type="InterPro" id="IPR003952">
    <property type="entry name" value="FRD_SDH_FAD_BS"/>
</dbReference>
<gene>
    <name evidence="18" type="primary">sdhA</name>
    <name evidence="18" type="ORF">LNAOJCKE_4803</name>
</gene>
<protein>
    <recommendedName>
        <fullName evidence="6 14">Succinate dehydrogenase flavoprotein subunit</fullName>
        <ecNumber evidence="5 15">1.3.5.1</ecNumber>
    </recommendedName>
</protein>
<dbReference type="InterPro" id="IPR036188">
    <property type="entry name" value="FAD/NAD-bd_sf"/>
</dbReference>
<evidence type="ECO:0000313" key="18">
    <source>
        <dbReference type="EMBL" id="GJE67571.1"/>
    </source>
</evidence>
<evidence type="ECO:0000256" key="11">
    <source>
        <dbReference type="ARBA" id="ARBA00023002"/>
    </source>
</evidence>
<comment type="pathway">
    <text evidence="3 15">Carbohydrate metabolism; tricarboxylic acid cycle; fumarate from succinate (bacterial route): step 1/1.</text>
</comment>
<dbReference type="NCBIfam" id="TIGR01816">
    <property type="entry name" value="sdhA_forward"/>
    <property type="match status" value="1"/>
</dbReference>
<dbReference type="PIRSF" id="PIRSF000171">
    <property type="entry name" value="SDHA_APRA_LASPO"/>
    <property type="match status" value="1"/>
</dbReference>
<evidence type="ECO:0000256" key="13">
    <source>
        <dbReference type="ARBA" id="ARBA00049220"/>
    </source>
</evidence>
<keyword evidence="15" id="KW-1003">Cell membrane</keyword>
<dbReference type="PANTHER" id="PTHR11632">
    <property type="entry name" value="SUCCINATE DEHYDROGENASE 2 FLAVOPROTEIN SUBUNIT"/>
    <property type="match status" value="1"/>
</dbReference>
<dbReference type="Proteomes" id="UP001055039">
    <property type="component" value="Unassembled WGS sequence"/>
</dbReference>
<evidence type="ECO:0000256" key="9">
    <source>
        <dbReference type="ARBA" id="ARBA00022827"/>
    </source>
</evidence>
<dbReference type="SUPFAM" id="SSF46977">
    <property type="entry name" value="Succinate dehydrogenase/fumarate reductase flavoprotein C-terminal domain"/>
    <property type="match status" value="1"/>
</dbReference>
<keyword evidence="8 15" id="KW-0285">Flavoprotein</keyword>
<dbReference type="SUPFAM" id="SSF51905">
    <property type="entry name" value="FAD/NAD(P)-binding domain"/>
    <property type="match status" value="1"/>
</dbReference>
<feature type="domain" description="Fumarate reductase/succinate dehydrogenase flavoprotein-like C-terminal" evidence="17">
    <location>
        <begin position="476"/>
        <end position="610"/>
    </location>
</feature>
<keyword evidence="12 15" id="KW-0472">Membrane</keyword>
<evidence type="ECO:0000256" key="8">
    <source>
        <dbReference type="ARBA" id="ARBA00022630"/>
    </source>
</evidence>
<proteinExistence type="inferred from homology"/>
<evidence type="ECO:0000256" key="1">
    <source>
        <dbReference type="ARBA" id="ARBA00001974"/>
    </source>
</evidence>
<organism evidence="18 19">
    <name type="scientific">Methylorubrum aminovorans</name>
    <dbReference type="NCBI Taxonomy" id="269069"/>
    <lineage>
        <taxon>Bacteria</taxon>
        <taxon>Pseudomonadati</taxon>
        <taxon>Pseudomonadota</taxon>
        <taxon>Alphaproteobacteria</taxon>
        <taxon>Hyphomicrobiales</taxon>
        <taxon>Methylobacteriaceae</taxon>
        <taxon>Methylorubrum</taxon>
    </lineage>
</organism>
<accession>A0ABQ4UJV0</accession>
<evidence type="ECO:0000313" key="19">
    <source>
        <dbReference type="Proteomes" id="UP001055039"/>
    </source>
</evidence>
<evidence type="ECO:0000256" key="3">
    <source>
        <dbReference type="ARBA" id="ARBA00004894"/>
    </source>
</evidence>
<evidence type="ECO:0000256" key="7">
    <source>
        <dbReference type="ARBA" id="ARBA00022448"/>
    </source>
</evidence>
<dbReference type="PROSITE" id="PS00504">
    <property type="entry name" value="FRD_SDH_FAD_BINDING"/>
    <property type="match status" value="1"/>
</dbReference>
<dbReference type="InterPro" id="IPR014006">
    <property type="entry name" value="Succ_Dhase_FrdA_Gneg"/>
</dbReference>
<keyword evidence="10 15" id="KW-0249">Electron transport</keyword>
<evidence type="ECO:0000256" key="10">
    <source>
        <dbReference type="ARBA" id="ARBA00022982"/>
    </source>
</evidence>
<dbReference type="EMBL" id="BPRC01000029">
    <property type="protein sequence ID" value="GJE67571.1"/>
    <property type="molecule type" value="Genomic_DNA"/>
</dbReference>
<evidence type="ECO:0000259" key="16">
    <source>
        <dbReference type="Pfam" id="PF00890"/>
    </source>
</evidence>
<dbReference type="InterPro" id="IPR030664">
    <property type="entry name" value="SdhA/FrdA/AprA"/>
</dbReference>
<dbReference type="NCBIfam" id="TIGR01812">
    <property type="entry name" value="sdhA_frdA_Gneg"/>
    <property type="match status" value="1"/>
</dbReference>
<evidence type="ECO:0000256" key="15">
    <source>
        <dbReference type="RuleBase" id="RU362051"/>
    </source>
</evidence>
<comment type="cofactor">
    <cofactor evidence="1 15">
        <name>FAD</name>
        <dbReference type="ChEBI" id="CHEBI:57692"/>
    </cofactor>
</comment>
<dbReference type="Pfam" id="PF00890">
    <property type="entry name" value="FAD_binding_2"/>
    <property type="match status" value="1"/>
</dbReference>
<reference evidence="18" key="2">
    <citation type="submission" date="2021-08" db="EMBL/GenBank/DDBJ databases">
        <authorList>
            <person name="Tani A."/>
            <person name="Ola A."/>
            <person name="Ogura Y."/>
            <person name="Katsura K."/>
            <person name="Hayashi T."/>
        </authorList>
    </citation>
    <scope>NUCLEOTIDE SEQUENCE</scope>
    <source>
        <strain evidence="18">NBRC 15686</strain>
    </source>
</reference>
<dbReference type="Pfam" id="PF02910">
    <property type="entry name" value="Succ_DH_flav_C"/>
    <property type="match status" value="1"/>
</dbReference>
<name>A0ABQ4UJV0_9HYPH</name>
<dbReference type="EC" id="1.3.5.1" evidence="5 15"/>
<dbReference type="Gene3D" id="4.10.80.40">
    <property type="entry name" value="succinate dehydrogenase protein domain"/>
    <property type="match status" value="1"/>
</dbReference>
<sequence length="610" mass="66691">MASNGMASNGTNGGAPAYAIIDHTFDVVIVGAGGAGLRATVGCSQAGLRTACITKVFPTRSHTVAAQGGISASLGNMGPDDWRWHMYDTVKGSDWLGDQDAIEYLVRNAPAAVYELEHWGVPFSRTDEGKIYQRPFGGMTTDYGKGTAQRTCAAADRTGHAMLHTLYGQAVKNKTQFFIEYFALDLIMDEDGRCRGVMAIDQATGEIHRFRAQQTILATGGYGRAYFSATSAHTCTGDGNAMVLRAGLPLQDMEFVQFHPTGIYGAGCLITEGARGEGGYLTNSEGERFMERYAPSAKDLASRDVVSRSMTMEIRDGRGVGKDKDHIFLHLDHLDPKILHERLPGISESAKIFAGVDVTKEPIPVLPTVHYNMGGIPTNFHGEVLTLKNGDPDTVVPGLMALGEAACVSVHGANRLGSNSLIDLVVFGRAAGLRCADIVEPNARQPELPKDSADKALSRLDRFRYADGGTPTAQLRDRMQRTMQNNCAVFRTGEVLEEGKGLIHEVWRGVSDIGVTDRSLVWNTDLLETLEFDNLIGQAVVTMESAVNRKESRGAHAREDFPDRDDKEWMKHTLAWLDQSKHGVEIDYRPVHTYTMSNDIQYIEPKARVY</sequence>
<evidence type="ECO:0000256" key="5">
    <source>
        <dbReference type="ARBA" id="ARBA00012792"/>
    </source>
</evidence>
<comment type="similarity">
    <text evidence="4 15">Belongs to the FAD-dependent oxidoreductase 2 family. FRD/SDH subfamily.</text>
</comment>
<keyword evidence="15" id="KW-0816">Tricarboxylic acid cycle</keyword>
<comment type="subcellular location">
    <subcellularLocation>
        <location evidence="2 15">Cell inner membrane</location>
        <topology evidence="2 15">Peripheral membrane protein</topology>
        <orientation evidence="2 15">Cytoplasmic side</orientation>
    </subcellularLocation>
</comment>
<feature type="domain" description="FAD-dependent oxidoreductase 2 FAD-binding" evidence="16">
    <location>
        <begin position="26"/>
        <end position="421"/>
    </location>
</feature>
<dbReference type="InterPro" id="IPR037099">
    <property type="entry name" value="Fum_R/Succ_DH_flav-like_C_sf"/>
</dbReference>
<dbReference type="Gene3D" id="3.90.700.10">
    <property type="entry name" value="Succinate dehydrogenase/fumarate reductase flavoprotein, catalytic domain"/>
    <property type="match status" value="1"/>
</dbReference>
<evidence type="ECO:0000256" key="2">
    <source>
        <dbReference type="ARBA" id="ARBA00004515"/>
    </source>
</evidence>
<evidence type="ECO:0000256" key="14">
    <source>
        <dbReference type="NCBIfam" id="TIGR01816"/>
    </source>
</evidence>
<dbReference type="PANTHER" id="PTHR11632:SF51">
    <property type="entry name" value="SUCCINATE DEHYDROGENASE [UBIQUINONE] FLAVOPROTEIN SUBUNIT, MITOCHONDRIAL"/>
    <property type="match status" value="1"/>
</dbReference>
<comment type="catalytic activity">
    <reaction evidence="13 15">
        <text>a quinone + succinate = fumarate + a quinol</text>
        <dbReference type="Rhea" id="RHEA:40523"/>
        <dbReference type="ChEBI" id="CHEBI:24646"/>
        <dbReference type="ChEBI" id="CHEBI:29806"/>
        <dbReference type="ChEBI" id="CHEBI:30031"/>
        <dbReference type="ChEBI" id="CHEBI:132124"/>
        <dbReference type="EC" id="1.3.5.1"/>
    </reaction>
</comment>
<keyword evidence="19" id="KW-1185">Reference proteome</keyword>
<keyword evidence="7 15" id="KW-0813">Transport</keyword>
<evidence type="ECO:0000256" key="12">
    <source>
        <dbReference type="ARBA" id="ARBA00023136"/>
    </source>
</evidence>
<dbReference type="InterPro" id="IPR003953">
    <property type="entry name" value="FAD-dep_OxRdtase_2_FAD-bd"/>
</dbReference>
<dbReference type="InterPro" id="IPR011281">
    <property type="entry name" value="Succ_DH_flav_su_fwd"/>
</dbReference>
<dbReference type="InterPro" id="IPR027477">
    <property type="entry name" value="Succ_DH/fumarate_Rdtase_cat_sf"/>
</dbReference>
<dbReference type="Gene3D" id="3.50.50.60">
    <property type="entry name" value="FAD/NAD(P)-binding domain"/>
    <property type="match status" value="1"/>
</dbReference>
<dbReference type="Gene3D" id="1.20.58.100">
    <property type="entry name" value="Fumarate reductase/succinate dehydrogenase flavoprotein-like, C-terminal domain"/>
    <property type="match status" value="1"/>
</dbReference>
<dbReference type="InterPro" id="IPR015939">
    <property type="entry name" value="Fum_Rdtase/Succ_DH_flav-like_C"/>
</dbReference>
<keyword evidence="15" id="KW-0997">Cell inner membrane</keyword>
<keyword evidence="11 15" id="KW-0560">Oxidoreductase</keyword>
<dbReference type="SUPFAM" id="SSF56425">
    <property type="entry name" value="Succinate dehydrogenase/fumarate reductase flavoprotein, catalytic domain"/>
    <property type="match status" value="1"/>
</dbReference>
<comment type="caution">
    <text evidence="18">The sequence shown here is derived from an EMBL/GenBank/DDBJ whole genome shotgun (WGS) entry which is preliminary data.</text>
</comment>
<reference evidence="18" key="1">
    <citation type="journal article" date="2021" name="Front. Microbiol.">
        <title>Comprehensive Comparative Genomics and Phenotyping of Methylobacterium Species.</title>
        <authorList>
            <person name="Alessa O."/>
            <person name="Ogura Y."/>
            <person name="Fujitani Y."/>
            <person name="Takami H."/>
            <person name="Hayashi T."/>
            <person name="Sahin N."/>
            <person name="Tani A."/>
        </authorList>
    </citation>
    <scope>NUCLEOTIDE SEQUENCE</scope>
    <source>
        <strain evidence="18">NBRC 15686</strain>
    </source>
</reference>